<feature type="transmembrane region" description="Helical" evidence="1">
    <location>
        <begin position="47"/>
        <end position="69"/>
    </location>
</feature>
<evidence type="ECO:0000256" key="1">
    <source>
        <dbReference type="SAM" id="Phobius"/>
    </source>
</evidence>
<organism evidence="2">
    <name type="scientific">hydrothermal vent metagenome</name>
    <dbReference type="NCBI Taxonomy" id="652676"/>
    <lineage>
        <taxon>unclassified sequences</taxon>
        <taxon>metagenomes</taxon>
        <taxon>ecological metagenomes</taxon>
    </lineage>
</organism>
<dbReference type="InterPro" id="IPR010865">
    <property type="entry name" value="DUF1499"/>
</dbReference>
<dbReference type="AlphaFoldDB" id="A0A3B0ZTV6"/>
<accession>A0A3B0ZTV6</accession>
<feature type="transmembrane region" description="Helical" evidence="1">
    <location>
        <begin position="12"/>
        <end position="35"/>
    </location>
</feature>
<dbReference type="EMBL" id="UOFT01000027">
    <property type="protein sequence ID" value="VAW92650.1"/>
    <property type="molecule type" value="Genomic_DNA"/>
</dbReference>
<gene>
    <name evidence="2" type="ORF">MNBD_GAMMA23-2466</name>
</gene>
<reference evidence="2" key="1">
    <citation type="submission" date="2018-06" db="EMBL/GenBank/DDBJ databases">
        <authorList>
            <person name="Zhirakovskaya E."/>
        </authorList>
    </citation>
    <scope>NUCLEOTIDE SEQUENCE</scope>
</reference>
<keyword evidence="1" id="KW-0812">Transmembrane</keyword>
<feature type="transmembrane region" description="Helical" evidence="1">
    <location>
        <begin position="81"/>
        <end position="101"/>
    </location>
</feature>
<protein>
    <recommendedName>
        <fullName evidence="3">DUF1499 domain-containing protein</fullName>
    </recommendedName>
</protein>
<proteinExistence type="predicted"/>
<keyword evidence="1" id="KW-0472">Membrane</keyword>
<evidence type="ECO:0000313" key="2">
    <source>
        <dbReference type="EMBL" id="VAW92650.1"/>
    </source>
</evidence>
<keyword evidence="1" id="KW-1133">Transmembrane helix</keyword>
<sequence>MVGYAKTLKNPLYKPAVIGLGFILLSILVAMAGPLGSRIGWWNFDAAVIILQWAAYGGLAAAVLCLSGLVMARPGGKRRGFVYSLLGLLIVTPMVLFLQSWKQAKETLPPIQDITTNTENPPTFWFAPNSRVYAGVGVAAWQEEAYPDIEPLILVVSIDKAYDLVLDVIRDKGWQLYEPSRADMHIEATETTFWFGFSDDVTIHITTTENGGSKIDMRSASRFGGGGDGGTNANRIRSFFKALVKRAQQ</sequence>
<evidence type="ECO:0008006" key="3">
    <source>
        <dbReference type="Google" id="ProtNLM"/>
    </source>
</evidence>
<dbReference type="Pfam" id="PF07386">
    <property type="entry name" value="DUF1499"/>
    <property type="match status" value="1"/>
</dbReference>
<name>A0A3B0ZTV6_9ZZZZ</name>